<evidence type="ECO:0000256" key="3">
    <source>
        <dbReference type="ARBA" id="ARBA00022723"/>
    </source>
</evidence>
<dbReference type="STRING" id="1121256.SAMN02746089_02650"/>
<dbReference type="Pfam" id="PF01385">
    <property type="entry name" value="OrfB_IS605"/>
    <property type="match status" value="1"/>
</dbReference>
<dbReference type="Proteomes" id="UP000184088">
    <property type="component" value="Unassembled WGS sequence"/>
</dbReference>
<dbReference type="OrthoDB" id="1551477at2"/>
<evidence type="ECO:0000256" key="5">
    <source>
        <dbReference type="ARBA" id="ARBA00023125"/>
    </source>
</evidence>
<evidence type="ECO:0000256" key="1">
    <source>
        <dbReference type="ARBA" id="ARBA00008761"/>
    </source>
</evidence>
<evidence type="ECO:0000259" key="8">
    <source>
        <dbReference type="Pfam" id="PF01385"/>
    </source>
</evidence>
<feature type="region of interest" description="Disordered" evidence="7">
    <location>
        <begin position="214"/>
        <end position="234"/>
    </location>
</feature>
<evidence type="ECO:0000256" key="4">
    <source>
        <dbReference type="ARBA" id="ARBA00022833"/>
    </source>
</evidence>
<feature type="compositionally biased region" description="Basic residues" evidence="7">
    <location>
        <begin position="218"/>
        <end position="234"/>
    </location>
</feature>
<keyword evidence="3" id="KW-0479">Metal-binding</keyword>
<dbReference type="InterPro" id="IPR001959">
    <property type="entry name" value="Transposase"/>
</dbReference>
<dbReference type="EMBL" id="FQVH01000052">
    <property type="protein sequence ID" value="SHF84648.1"/>
    <property type="molecule type" value="Genomic_DNA"/>
</dbReference>
<evidence type="ECO:0000256" key="2">
    <source>
        <dbReference type="ARBA" id="ARBA00022578"/>
    </source>
</evidence>
<evidence type="ECO:0000259" key="9">
    <source>
        <dbReference type="Pfam" id="PF12323"/>
    </source>
</evidence>
<dbReference type="GO" id="GO:0032196">
    <property type="term" value="P:transposition"/>
    <property type="evidence" value="ECO:0007669"/>
    <property type="project" value="UniProtKB-KW"/>
</dbReference>
<evidence type="ECO:0000256" key="7">
    <source>
        <dbReference type="SAM" id="MobiDB-lite"/>
    </source>
</evidence>
<evidence type="ECO:0000313" key="11">
    <source>
        <dbReference type="Proteomes" id="UP000184088"/>
    </source>
</evidence>
<evidence type="ECO:0000313" key="10">
    <source>
        <dbReference type="EMBL" id="SHF84648.1"/>
    </source>
</evidence>
<reference evidence="10 11" key="1">
    <citation type="submission" date="2016-11" db="EMBL/GenBank/DDBJ databases">
        <authorList>
            <person name="Jaros S."/>
            <person name="Januszkiewicz K."/>
            <person name="Wedrychowicz H."/>
        </authorList>
    </citation>
    <scope>NUCLEOTIDE SEQUENCE [LARGE SCALE GENOMIC DNA]</scope>
    <source>
        <strain evidence="10 11">DSM 17918</strain>
    </source>
</reference>
<dbReference type="AlphaFoldDB" id="A0A1M5EZQ0"/>
<keyword evidence="4" id="KW-0862">Zinc</keyword>
<accession>A0A1M5EZQ0</accession>
<dbReference type="InterPro" id="IPR010095">
    <property type="entry name" value="Cas12f1-like_TNB"/>
</dbReference>
<dbReference type="NCBIfam" id="TIGR01766">
    <property type="entry name" value="IS200/IS605 family accessory protein TnpB-like domain"/>
    <property type="match status" value="1"/>
</dbReference>
<gene>
    <name evidence="10" type="ORF">SAMN02746089_02650</name>
</gene>
<dbReference type="RefSeq" id="WP_073346391.1">
    <property type="nucleotide sequence ID" value="NZ_FQVH01000052.1"/>
</dbReference>
<keyword evidence="11" id="KW-1185">Reference proteome</keyword>
<dbReference type="InterPro" id="IPR021027">
    <property type="entry name" value="Transposase_put_HTH"/>
</dbReference>
<feature type="domain" description="Transposase putative helix-turn-helix" evidence="9">
    <location>
        <begin position="9"/>
        <end position="46"/>
    </location>
</feature>
<comment type="similarity">
    <text evidence="1">In the C-terminal section; belongs to the transposase 35 family.</text>
</comment>
<keyword evidence="6" id="KW-0233">DNA recombination</keyword>
<dbReference type="GO" id="GO:0003677">
    <property type="term" value="F:DNA binding"/>
    <property type="evidence" value="ECO:0007669"/>
    <property type="project" value="UniProtKB-KW"/>
</dbReference>
<protein>
    <submittedName>
        <fullName evidence="10">Putative transposase</fullName>
    </submittedName>
</protein>
<dbReference type="GO" id="GO:0046872">
    <property type="term" value="F:metal ion binding"/>
    <property type="evidence" value="ECO:0007669"/>
    <property type="project" value="UniProtKB-KW"/>
</dbReference>
<name>A0A1M5EZQ0_9THEO</name>
<keyword evidence="2" id="KW-0815">Transposition</keyword>
<dbReference type="Pfam" id="PF12323">
    <property type="entry name" value="HTH_OrfB_IS605"/>
    <property type="match status" value="1"/>
</dbReference>
<sequence length="304" mass="36143">MMICQHFLIEPTKEQEEKLFYTLYLCRKLYNYSLEQRIKHYKEHGKGLTYEDQQNMLLKYKKEHPEYKKVQSQILQDVLRRLDRACKNFFEGRANYPKFKDKYHYTSITLPQCEAKRNFGKEGYVYIKNIGHIKIKAHRDFDPEKVKTINIKYHAGKWYINLSVEIEEEKEKASTGEKAVGIDKGINSIAATSDGELYLNPRWLQKAEKRLKSLQRQLSRKKKGSKNKEKQKKRLAKLHEKVANQRRDYLHKISYNIVKNNDIICIEDLQVKSMMKNHKLAKSIANAGWGMLDKYLQYKAEREG</sequence>
<proteinExistence type="inferred from homology"/>
<dbReference type="NCBIfam" id="NF040570">
    <property type="entry name" value="guided_TnpB"/>
    <property type="match status" value="1"/>
</dbReference>
<keyword evidence="5" id="KW-0238">DNA-binding</keyword>
<evidence type="ECO:0000256" key="6">
    <source>
        <dbReference type="ARBA" id="ARBA00023172"/>
    </source>
</evidence>
<dbReference type="GO" id="GO:0006310">
    <property type="term" value="P:DNA recombination"/>
    <property type="evidence" value="ECO:0007669"/>
    <property type="project" value="UniProtKB-KW"/>
</dbReference>
<organism evidence="10 11">
    <name type="scientific">Caldanaerobius fijiensis DSM 17918</name>
    <dbReference type="NCBI Taxonomy" id="1121256"/>
    <lineage>
        <taxon>Bacteria</taxon>
        <taxon>Bacillati</taxon>
        <taxon>Bacillota</taxon>
        <taxon>Clostridia</taxon>
        <taxon>Thermoanaerobacterales</taxon>
        <taxon>Thermoanaerobacteraceae</taxon>
        <taxon>Caldanaerobius</taxon>
    </lineage>
</organism>
<feature type="non-terminal residue" evidence="10">
    <location>
        <position position="304"/>
    </location>
</feature>
<feature type="domain" description="Probable transposase IS891/IS1136/IS1341" evidence="8">
    <location>
        <begin position="163"/>
        <end position="277"/>
    </location>
</feature>